<evidence type="ECO:0000313" key="3">
    <source>
        <dbReference type="Proteomes" id="UP000016560"/>
    </source>
</evidence>
<feature type="transmembrane region" description="Helical" evidence="1">
    <location>
        <begin position="72"/>
        <end position="94"/>
    </location>
</feature>
<dbReference type="EMBL" id="BATI01000013">
    <property type="protein sequence ID" value="GAD62534.1"/>
    <property type="molecule type" value="Genomic_DNA"/>
</dbReference>
<keyword evidence="3" id="KW-1185">Reference proteome</keyword>
<keyword evidence="1" id="KW-1133">Transmembrane helix</keyword>
<proteinExistence type="predicted"/>
<sequence>MKGFLVFCVRWSGVLCLACLAWFLLGIMFGGERKSPSLLPIYFFCVFYAVWLAKIMGHVWERAKEWRFGWLARGYILIFSIPGFPIALLSLLIWHKIIKFDYITELAE</sequence>
<name>U3AY26_AQUA1</name>
<reference evidence="2" key="1">
    <citation type="submission" date="2024-09" db="EMBL/GenBank/DDBJ databases">
        <title>Whole genome shotgun sequence of Pseudomonas alcaligenes NBRC 14159.</title>
        <authorList>
            <person name="Yoshida I."/>
            <person name="Hosoyama A."/>
            <person name="Tsuchikane K."/>
            <person name="Noguchi M."/>
            <person name="Hirakata S."/>
            <person name="Ando Y."/>
            <person name="Ohji S."/>
            <person name="Yamazoe A."/>
            <person name="Yamazaki S."/>
            <person name="Fujita N."/>
        </authorList>
    </citation>
    <scope>NUCLEOTIDE SEQUENCE</scope>
    <source>
        <strain evidence="2">NBRC 14159</strain>
    </source>
</reference>
<feature type="transmembrane region" description="Helical" evidence="1">
    <location>
        <begin position="41"/>
        <end position="60"/>
    </location>
</feature>
<keyword evidence="1" id="KW-0812">Transmembrane</keyword>
<dbReference type="Proteomes" id="UP000016560">
    <property type="component" value="Unassembled WGS sequence"/>
</dbReference>
<evidence type="ECO:0008006" key="4">
    <source>
        <dbReference type="Google" id="ProtNLM"/>
    </source>
</evidence>
<gene>
    <name evidence="2" type="ORF">PA6_013_00040</name>
</gene>
<dbReference type="RefSeq" id="WP_021700621.1">
    <property type="nucleotide sequence ID" value="NZ_BATI01000013.1"/>
</dbReference>
<accession>U3AY26</accession>
<organism evidence="2 3">
    <name type="scientific">Aquipseudomonas alcaligenes (strain ATCC 14909 / DSM 50342 / CCUG 1425 / JCM 20561 / NBRC 14159 / NCIMB 9945 / NCTC 10367 / 1577)</name>
    <name type="common">Pseudomonas alcaligenes</name>
    <dbReference type="NCBI Taxonomy" id="1215092"/>
    <lineage>
        <taxon>Bacteria</taxon>
        <taxon>Pseudomonadati</taxon>
        <taxon>Pseudomonadota</taxon>
        <taxon>Gammaproteobacteria</taxon>
        <taxon>Pseudomonadales</taxon>
        <taxon>Pseudomonadaceae</taxon>
        <taxon>Aquipseudomonas</taxon>
    </lineage>
</organism>
<feature type="transmembrane region" description="Helical" evidence="1">
    <location>
        <begin position="12"/>
        <end position="29"/>
    </location>
</feature>
<protein>
    <recommendedName>
        <fullName evidence="4">Transmembrane protein</fullName>
    </recommendedName>
</protein>
<evidence type="ECO:0000256" key="1">
    <source>
        <dbReference type="SAM" id="Phobius"/>
    </source>
</evidence>
<dbReference type="AlphaFoldDB" id="U3AY26"/>
<keyword evidence="1" id="KW-0472">Membrane</keyword>
<comment type="caution">
    <text evidence="2">The sequence shown here is derived from an EMBL/GenBank/DDBJ whole genome shotgun (WGS) entry which is preliminary data.</text>
</comment>
<evidence type="ECO:0000313" key="2">
    <source>
        <dbReference type="EMBL" id="GAD62534.1"/>
    </source>
</evidence>